<proteinExistence type="inferred from homology"/>
<comment type="caution">
    <text evidence="5">The sequence shown here is derived from an EMBL/GenBank/DDBJ whole genome shotgun (WGS) entry which is preliminary data.</text>
</comment>
<dbReference type="GO" id="GO:0034353">
    <property type="term" value="F:mRNA 5'-diphosphatase activity"/>
    <property type="evidence" value="ECO:0007669"/>
    <property type="project" value="TreeGrafter"/>
</dbReference>
<dbReference type="Gene3D" id="3.90.79.10">
    <property type="entry name" value="Nucleoside Triphosphate Pyrophosphohydrolase"/>
    <property type="match status" value="1"/>
</dbReference>
<dbReference type="EMBL" id="LNYP01000028">
    <property type="protein sequence ID" value="KTD38398.1"/>
    <property type="molecule type" value="Genomic_DNA"/>
</dbReference>
<evidence type="ECO:0000256" key="1">
    <source>
        <dbReference type="ARBA" id="ARBA00001946"/>
    </source>
</evidence>
<reference evidence="5 6" key="1">
    <citation type="submission" date="2015-11" db="EMBL/GenBank/DDBJ databases">
        <title>Genomic analysis of 38 Legionella species identifies large and diverse effector repertoires.</title>
        <authorList>
            <person name="Burstein D."/>
            <person name="Amaro F."/>
            <person name="Zusman T."/>
            <person name="Lifshitz Z."/>
            <person name="Cohen O."/>
            <person name="Gilbert J.A."/>
            <person name="Pupko T."/>
            <person name="Shuman H.A."/>
            <person name="Segal G."/>
        </authorList>
    </citation>
    <scope>NUCLEOTIDE SEQUENCE [LARGE SCALE GENOMIC DNA]</scope>
    <source>
        <strain evidence="5 6">Oak Ridge-10</strain>
    </source>
</reference>
<dbReference type="PATRIC" id="fig|29423.5.peg.1406"/>
<dbReference type="InterPro" id="IPR000086">
    <property type="entry name" value="NUDIX_hydrolase_dom"/>
</dbReference>
<dbReference type="PROSITE" id="PS51462">
    <property type="entry name" value="NUDIX"/>
    <property type="match status" value="1"/>
</dbReference>
<feature type="short sequence motif" description="Nudix box" evidence="3">
    <location>
        <begin position="64"/>
        <end position="85"/>
    </location>
</feature>
<dbReference type="NCBIfam" id="NF001938">
    <property type="entry name" value="PRK00714.1-5"/>
    <property type="match status" value="1"/>
</dbReference>
<dbReference type="InterPro" id="IPR022927">
    <property type="entry name" value="RppH"/>
</dbReference>
<evidence type="ECO:0000313" key="6">
    <source>
        <dbReference type="Proteomes" id="UP000054858"/>
    </source>
</evidence>
<dbReference type="AlphaFoldDB" id="A0A0W0X1D6"/>
<gene>
    <name evidence="3" type="primary">rppH</name>
    <name evidence="3" type="synonym">nudH</name>
    <name evidence="5" type="ORF">Loak_1343</name>
</gene>
<organism evidence="5 6">
    <name type="scientific">Legionella oakridgensis</name>
    <dbReference type="NCBI Taxonomy" id="29423"/>
    <lineage>
        <taxon>Bacteria</taxon>
        <taxon>Pseudomonadati</taxon>
        <taxon>Pseudomonadota</taxon>
        <taxon>Gammaproteobacteria</taxon>
        <taxon>Legionellales</taxon>
        <taxon>Legionellaceae</taxon>
        <taxon>Legionella</taxon>
    </lineage>
</organism>
<dbReference type="Pfam" id="PF00293">
    <property type="entry name" value="NUDIX"/>
    <property type="match status" value="1"/>
</dbReference>
<dbReference type="PANTHER" id="PTHR23114:SF17">
    <property type="entry name" value="M7GPPPN-MRNA HYDROLASE"/>
    <property type="match status" value="1"/>
</dbReference>
<dbReference type="GO" id="GO:0006402">
    <property type="term" value="P:mRNA catabolic process"/>
    <property type="evidence" value="ECO:0007669"/>
    <property type="project" value="TreeGrafter"/>
</dbReference>
<comment type="cofactor">
    <cofactor evidence="1">
        <name>Mg(2+)</name>
        <dbReference type="ChEBI" id="CHEBI:18420"/>
    </cofactor>
</comment>
<evidence type="ECO:0000256" key="2">
    <source>
        <dbReference type="ARBA" id="ARBA00022801"/>
    </source>
</evidence>
<feature type="domain" description="Nudix hydrolase" evidence="4">
    <location>
        <begin position="32"/>
        <end position="175"/>
    </location>
</feature>
<comment type="similarity">
    <text evidence="3">Belongs to the Nudix hydrolase family. RppH subfamily.</text>
</comment>
<comment type="cofactor">
    <cofactor evidence="3">
        <name>a divalent metal cation</name>
        <dbReference type="ChEBI" id="CHEBI:60240"/>
    </cofactor>
</comment>
<dbReference type="EC" id="3.6.1.-" evidence="3"/>
<dbReference type="PANTHER" id="PTHR23114">
    <property type="entry name" value="M7GPPPN-MRNA HYDROLASE"/>
    <property type="match status" value="1"/>
</dbReference>
<dbReference type="HAMAP" id="MF_00298">
    <property type="entry name" value="Nudix_RppH"/>
    <property type="match status" value="1"/>
</dbReference>
<evidence type="ECO:0000259" key="4">
    <source>
        <dbReference type="PROSITE" id="PS51462"/>
    </source>
</evidence>
<name>A0A0W0X1D6_9GAMM</name>
<dbReference type="SUPFAM" id="SSF55811">
    <property type="entry name" value="Nudix"/>
    <property type="match status" value="1"/>
</dbReference>
<accession>A0A0W0X1D6</accession>
<sequence length="199" mass="23762">MFFICQTIAFYEKIKTLMMSISNKNMVIDRAGYRLNVGIILVNDSGRVFWGRRYGHDAWQFPQGGLITGETALEAMFRELREEIGLESGDIEVLGSTRRWLKYRLPKQYLRHGSDPLVIGQKQKWYLLKLVASEQKVRLDLSDSPEFDSWRWIDYFEPQEQVIFFKKQVYMQALKELEQFLKKRRSPYGKRRRRGNHNR</sequence>
<dbReference type="InterPro" id="IPR020084">
    <property type="entry name" value="NUDIX_hydrolase_CS"/>
</dbReference>
<dbReference type="NCBIfam" id="NF001937">
    <property type="entry name" value="PRK00714.1-4"/>
    <property type="match status" value="1"/>
</dbReference>
<comment type="function">
    <text evidence="3">Accelerates the degradation of transcripts by removing pyrophosphate from the 5'-end of triphosphorylated RNA, leading to a more labile monophosphorylated state that can stimulate subsequent ribonuclease cleavage.</text>
</comment>
<dbReference type="GO" id="GO:0005737">
    <property type="term" value="C:cytoplasm"/>
    <property type="evidence" value="ECO:0007669"/>
    <property type="project" value="TreeGrafter"/>
</dbReference>
<dbReference type="PROSITE" id="PS00893">
    <property type="entry name" value="NUDIX_BOX"/>
    <property type="match status" value="1"/>
</dbReference>
<dbReference type="Proteomes" id="UP000054858">
    <property type="component" value="Unassembled WGS sequence"/>
</dbReference>
<evidence type="ECO:0000256" key="3">
    <source>
        <dbReference type="HAMAP-Rule" id="MF_00298"/>
    </source>
</evidence>
<dbReference type="InterPro" id="IPR015797">
    <property type="entry name" value="NUDIX_hydrolase-like_dom_sf"/>
</dbReference>
<keyword evidence="2 3" id="KW-0378">Hydrolase</keyword>
<evidence type="ECO:0000313" key="5">
    <source>
        <dbReference type="EMBL" id="KTD38398.1"/>
    </source>
</evidence>
<dbReference type="CDD" id="cd03671">
    <property type="entry name" value="NUDIX_Ap4A_hydrolase_plant_like"/>
    <property type="match status" value="1"/>
</dbReference>
<protein>
    <recommendedName>
        <fullName evidence="3">RNA pyrophosphohydrolase</fullName>
        <ecNumber evidence="3">3.6.1.-</ecNumber>
    </recommendedName>
    <alternativeName>
        <fullName evidence="3">(Di)nucleoside polyphosphate hydrolase</fullName>
    </alternativeName>
</protein>